<dbReference type="GO" id="GO:0003723">
    <property type="term" value="F:RNA binding"/>
    <property type="evidence" value="ECO:0007669"/>
    <property type="project" value="TreeGrafter"/>
</dbReference>
<dbReference type="InterPro" id="IPR020568">
    <property type="entry name" value="Ribosomal_Su5_D2-typ_SF"/>
</dbReference>
<dbReference type="FunFam" id="3.30.230.10:FF:000184">
    <property type="entry name" value="40S ribosomal protein S16"/>
    <property type="match status" value="1"/>
</dbReference>
<evidence type="ECO:0000256" key="1">
    <source>
        <dbReference type="ARBA" id="ARBA00005251"/>
    </source>
</evidence>
<evidence type="ECO:0000256" key="6">
    <source>
        <dbReference type="RuleBase" id="RU003815"/>
    </source>
</evidence>
<protein>
    <recommendedName>
        <fullName evidence="4">Small ribosomal subunit protein uS9</fullName>
    </recommendedName>
    <alternativeName>
        <fullName evidence="5">40S ribosomal protein S16</fullName>
    </alternativeName>
</protein>
<organism evidence="7">
    <name type="scientific">Myxobolus squamalis</name>
    <name type="common">Myxosporean</name>
    <dbReference type="NCBI Taxonomy" id="59785"/>
    <lineage>
        <taxon>Eukaryota</taxon>
        <taxon>Metazoa</taxon>
        <taxon>Cnidaria</taxon>
        <taxon>Myxozoa</taxon>
        <taxon>Myxosporea</taxon>
        <taxon>Bivalvulida</taxon>
        <taxon>Platysporina</taxon>
        <taxon>Myxobolidae</taxon>
        <taxon>Myxobolus</taxon>
    </lineage>
</organism>
<comment type="similarity">
    <text evidence="1 6">Belongs to the universal ribosomal protein uS9 family.</text>
</comment>
<dbReference type="SUPFAM" id="SSF54211">
    <property type="entry name" value="Ribosomal protein S5 domain 2-like"/>
    <property type="match status" value="1"/>
</dbReference>
<dbReference type="PANTHER" id="PTHR21569:SF16">
    <property type="entry name" value="RIBOSOMAL PROTEIN S16"/>
    <property type="match status" value="1"/>
</dbReference>
<dbReference type="InterPro" id="IPR020574">
    <property type="entry name" value="Ribosomal_uS9_CS"/>
</dbReference>
<evidence type="ECO:0000256" key="2">
    <source>
        <dbReference type="ARBA" id="ARBA00022980"/>
    </source>
</evidence>
<dbReference type="AlphaFoldDB" id="A0A6B2FZ91"/>
<evidence type="ECO:0000313" key="7">
    <source>
        <dbReference type="EMBL" id="NDJ97034.1"/>
    </source>
</evidence>
<keyword evidence="3 6" id="KW-0687">Ribonucleoprotein</keyword>
<proteinExistence type="inferred from homology"/>
<dbReference type="InterPro" id="IPR014721">
    <property type="entry name" value="Ribsml_uS5_D2-typ_fold_subgr"/>
</dbReference>
<name>A0A6B2FZ91_MYXSQ</name>
<dbReference type="GO" id="GO:0000462">
    <property type="term" value="P:maturation of SSU-rRNA from tricistronic rRNA transcript (SSU-rRNA, 5.8S rRNA, LSU-rRNA)"/>
    <property type="evidence" value="ECO:0007669"/>
    <property type="project" value="TreeGrafter"/>
</dbReference>
<dbReference type="EMBL" id="GHBR01002034">
    <property type="protein sequence ID" value="NDJ97034.1"/>
    <property type="molecule type" value="Transcribed_RNA"/>
</dbReference>
<dbReference type="InterPro" id="IPR000754">
    <property type="entry name" value="Ribosomal_uS9"/>
</dbReference>
<accession>A0A6B2FZ91</accession>
<keyword evidence="2 6" id="KW-0689">Ribosomal protein</keyword>
<dbReference type="GO" id="GO:0006412">
    <property type="term" value="P:translation"/>
    <property type="evidence" value="ECO:0007669"/>
    <property type="project" value="InterPro"/>
</dbReference>
<sequence length="161" mass="17962">MDETKPIVHNTRKSAAKSKGPFKLVQVYGQKKTAVAVATCRRGHGNIRVNGRPLDLIQPSVLLSKAKEALLVLGEKYFNALDIKIHVKGGGQVAQIYAVRQAIAKSLIAYYHKFDSEATKRLLKDTLIKFDRSILVADPRRCEPKKFGGPGARSRFQKSYR</sequence>
<dbReference type="PROSITE" id="PS00360">
    <property type="entry name" value="RIBOSOMAL_S9"/>
    <property type="match status" value="1"/>
</dbReference>
<evidence type="ECO:0000256" key="5">
    <source>
        <dbReference type="ARBA" id="ARBA00043019"/>
    </source>
</evidence>
<evidence type="ECO:0000256" key="4">
    <source>
        <dbReference type="ARBA" id="ARBA00035259"/>
    </source>
</evidence>
<dbReference type="Gene3D" id="3.30.230.10">
    <property type="match status" value="1"/>
</dbReference>
<dbReference type="GO" id="GO:0003735">
    <property type="term" value="F:structural constituent of ribosome"/>
    <property type="evidence" value="ECO:0007669"/>
    <property type="project" value="InterPro"/>
</dbReference>
<dbReference type="GO" id="GO:0022627">
    <property type="term" value="C:cytosolic small ribosomal subunit"/>
    <property type="evidence" value="ECO:0007669"/>
    <property type="project" value="TreeGrafter"/>
</dbReference>
<evidence type="ECO:0000256" key="3">
    <source>
        <dbReference type="ARBA" id="ARBA00023274"/>
    </source>
</evidence>
<reference evidence="7" key="1">
    <citation type="submission" date="2018-11" db="EMBL/GenBank/DDBJ databases">
        <title>Myxobolus squamalis genome and transcriptome.</title>
        <authorList>
            <person name="Yahalomi D."/>
            <person name="Atkinson S.D."/>
            <person name="Neuhof M."/>
            <person name="Chang E.S."/>
            <person name="Philippe H."/>
            <person name="Cartwright P."/>
            <person name="Bartholomew J.L."/>
            <person name="Huchon D."/>
        </authorList>
    </citation>
    <scope>NUCLEOTIDE SEQUENCE</scope>
    <source>
        <strain evidence="7">71B08</strain>
        <tissue evidence="7">Whole</tissue>
    </source>
</reference>
<dbReference type="PANTHER" id="PTHR21569">
    <property type="entry name" value="RIBOSOMAL PROTEIN S9"/>
    <property type="match status" value="1"/>
</dbReference>
<dbReference type="Pfam" id="PF00380">
    <property type="entry name" value="Ribosomal_S9"/>
    <property type="match status" value="1"/>
</dbReference>